<dbReference type="PANTHER" id="PTHR13321">
    <property type="entry name" value="MEDIATOR OF RNA POLYMERASE II TRANSCRIPTION, SUBUNIT 18"/>
    <property type="match status" value="1"/>
</dbReference>
<comment type="subcellular location">
    <subcellularLocation>
        <location evidence="1 8">Nucleus</location>
    </subcellularLocation>
</comment>
<dbReference type="GO" id="GO:0016592">
    <property type="term" value="C:mediator complex"/>
    <property type="evidence" value="ECO:0007669"/>
    <property type="project" value="InterPro"/>
</dbReference>
<reference evidence="9" key="1">
    <citation type="submission" date="2023-01" db="EMBL/GenBank/DDBJ databases">
        <title>Exophiala dermititidis isolated from Cystic Fibrosis Patient.</title>
        <authorList>
            <person name="Kurbessoian T."/>
            <person name="Crocker A."/>
            <person name="Murante D."/>
            <person name="Hogan D.A."/>
            <person name="Stajich J.E."/>
        </authorList>
    </citation>
    <scope>NUCLEOTIDE SEQUENCE</scope>
    <source>
        <strain evidence="9">Ex8</strain>
    </source>
</reference>
<evidence type="ECO:0000256" key="5">
    <source>
        <dbReference type="ARBA" id="ARBA00023163"/>
    </source>
</evidence>
<keyword evidence="5 8" id="KW-0804">Transcription</keyword>
<proteinExistence type="inferred from homology"/>
<sequence>MHEFALYGLVSKDDHHRMLQQLAGYTRMQPQHTIEIHLVFKPRTPAGLERLPSAGGTQGVLQQDVQKLKNMLNAGLYYLQLVGEVVPPPKLKGTEKGDVAMSDANGDANPTKSTPGTAVVNWHLDFKDTPEPGKQAVSTRLISRIPINDGDYIQFMNNFGYEYVSRYLVVGDNFYDYDTTLFVHKVLRLPQVSADGAIADTSFLSNISELPKLDGSGGYMLQASIDVVDGNHPELKERATRQLLGHKEALKQAVELTPGDRLALDTRLPVSSGRA</sequence>
<comment type="subunit">
    <text evidence="8">Component of the Mediator complex.</text>
</comment>
<dbReference type="PANTHER" id="PTHR13321:SF2">
    <property type="entry name" value="MEDIATOR OF RNA POLYMERASE II TRANSCRIPTION SUBUNIT 18"/>
    <property type="match status" value="1"/>
</dbReference>
<comment type="function">
    <text evidence="8">Component of the Mediator complex, a coactivator involved in the regulated transcription of nearly all RNA polymerase II-dependent genes. Mediator functions as a bridge to convey information from gene-specific regulatory proteins to the basal RNA polymerase II transcription machinery. Mediator is recruited to promoters by direct interactions with regulatory proteins and serves as a scaffold for the assembly of a functional preinitiation complex with RNA polymerase II and the general transcription factors.</text>
</comment>
<dbReference type="Pfam" id="PF09637">
    <property type="entry name" value="Med18"/>
    <property type="match status" value="1"/>
</dbReference>
<organism evidence="9 10">
    <name type="scientific">Exophiala dermatitidis</name>
    <name type="common">Black yeast-like fungus</name>
    <name type="synonym">Wangiella dermatitidis</name>
    <dbReference type="NCBI Taxonomy" id="5970"/>
    <lineage>
        <taxon>Eukaryota</taxon>
        <taxon>Fungi</taxon>
        <taxon>Dikarya</taxon>
        <taxon>Ascomycota</taxon>
        <taxon>Pezizomycotina</taxon>
        <taxon>Eurotiomycetes</taxon>
        <taxon>Chaetothyriomycetidae</taxon>
        <taxon>Chaetothyriales</taxon>
        <taxon>Herpotrichiellaceae</taxon>
        <taxon>Exophiala</taxon>
    </lineage>
</organism>
<dbReference type="AlphaFoldDB" id="A0AAN6ITV4"/>
<evidence type="ECO:0000313" key="10">
    <source>
        <dbReference type="Proteomes" id="UP001161757"/>
    </source>
</evidence>
<dbReference type="GO" id="GO:0070847">
    <property type="term" value="C:core mediator complex"/>
    <property type="evidence" value="ECO:0007669"/>
    <property type="project" value="TreeGrafter"/>
</dbReference>
<evidence type="ECO:0000256" key="1">
    <source>
        <dbReference type="ARBA" id="ARBA00004123"/>
    </source>
</evidence>
<gene>
    <name evidence="9" type="primary">srb5</name>
    <name evidence="8" type="synonym">MED18</name>
    <name evidence="9" type="ORF">HRR80_005892</name>
</gene>
<evidence type="ECO:0000256" key="7">
    <source>
        <dbReference type="ARBA" id="ARBA00032012"/>
    </source>
</evidence>
<evidence type="ECO:0000313" key="9">
    <source>
        <dbReference type="EMBL" id="KAJ8990407.1"/>
    </source>
</evidence>
<dbReference type="GO" id="GO:0003712">
    <property type="term" value="F:transcription coregulator activity"/>
    <property type="evidence" value="ECO:0007669"/>
    <property type="project" value="InterPro"/>
</dbReference>
<dbReference type="Gene3D" id="2.40.320.10">
    <property type="entry name" value="Hypothetical Protein Pfu-838710-001"/>
    <property type="match status" value="1"/>
</dbReference>
<evidence type="ECO:0000256" key="8">
    <source>
        <dbReference type="RuleBase" id="RU364150"/>
    </source>
</evidence>
<dbReference type="EMBL" id="JAJGCB010000011">
    <property type="protein sequence ID" value="KAJ8990407.1"/>
    <property type="molecule type" value="Genomic_DNA"/>
</dbReference>
<protein>
    <recommendedName>
        <fullName evidence="3 8">Mediator of RNA polymerase II transcription subunit 18</fullName>
    </recommendedName>
    <alternativeName>
        <fullName evidence="7 8">Mediator complex subunit 18</fullName>
    </alternativeName>
</protein>
<name>A0AAN6ITV4_EXODE</name>
<dbReference type="InterPro" id="IPR019095">
    <property type="entry name" value="Mediator_Med18"/>
</dbReference>
<dbReference type="GO" id="GO:0006369">
    <property type="term" value="P:termination of RNA polymerase II transcription"/>
    <property type="evidence" value="ECO:0007669"/>
    <property type="project" value="TreeGrafter"/>
</dbReference>
<comment type="similarity">
    <text evidence="2 8">Belongs to the Mediator complex subunit 18 family.</text>
</comment>
<keyword evidence="4 8" id="KW-0805">Transcription regulation</keyword>
<dbReference type="Proteomes" id="UP001161757">
    <property type="component" value="Unassembled WGS sequence"/>
</dbReference>
<keyword evidence="8" id="KW-0010">Activator</keyword>
<comment type="caution">
    <text evidence="9">The sequence shown here is derived from an EMBL/GenBank/DDBJ whole genome shotgun (WGS) entry which is preliminary data.</text>
</comment>
<evidence type="ECO:0000256" key="4">
    <source>
        <dbReference type="ARBA" id="ARBA00023015"/>
    </source>
</evidence>
<keyword evidence="6 8" id="KW-0539">Nucleus</keyword>
<evidence type="ECO:0000256" key="6">
    <source>
        <dbReference type="ARBA" id="ARBA00023242"/>
    </source>
</evidence>
<dbReference type="GO" id="GO:0006357">
    <property type="term" value="P:regulation of transcription by RNA polymerase II"/>
    <property type="evidence" value="ECO:0007669"/>
    <property type="project" value="InterPro"/>
</dbReference>
<evidence type="ECO:0000256" key="2">
    <source>
        <dbReference type="ARBA" id="ARBA00009814"/>
    </source>
</evidence>
<accession>A0AAN6ITV4</accession>
<evidence type="ECO:0000256" key="3">
    <source>
        <dbReference type="ARBA" id="ARBA00019612"/>
    </source>
</evidence>